<name>A0A4R1PZM2_9FIRM</name>
<dbReference type="GO" id="GO:0016887">
    <property type="term" value="F:ATP hydrolysis activity"/>
    <property type="evidence" value="ECO:0007669"/>
    <property type="project" value="TreeGrafter"/>
</dbReference>
<dbReference type="GO" id="GO:0051782">
    <property type="term" value="P:negative regulation of cell division"/>
    <property type="evidence" value="ECO:0007669"/>
    <property type="project" value="TreeGrafter"/>
</dbReference>
<dbReference type="AlphaFoldDB" id="A0A4R1PZM2"/>
<keyword evidence="2" id="KW-0067">ATP-binding</keyword>
<dbReference type="GO" id="GO:0009898">
    <property type="term" value="C:cytoplasmic side of plasma membrane"/>
    <property type="evidence" value="ECO:0007669"/>
    <property type="project" value="TreeGrafter"/>
</dbReference>
<dbReference type="OrthoDB" id="7346657at2"/>
<protein>
    <submittedName>
        <fullName evidence="4">CO dehydrogenase maturation factor</fullName>
    </submittedName>
</protein>
<dbReference type="GO" id="GO:0005524">
    <property type="term" value="F:ATP binding"/>
    <property type="evidence" value="ECO:0007669"/>
    <property type="project" value="UniProtKB-KW"/>
</dbReference>
<organism evidence="4 5">
    <name type="scientific">Anaerospora hongkongensis</name>
    <dbReference type="NCBI Taxonomy" id="244830"/>
    <lineage>
        <taxon>Bacteria</taxon>
        <taxon>Bacillati</taxon>
        <taxon>Bacillota</taxon>
        <taxon>Negativicutes</taxon>
        <taxon>Selenomonadales</taxon>
        <taxon>Sporomusaceae</taxon>
        <taxon>Anaerospora</taxon>
    </lineage>
</organism>
<dbReference type="InterPro" id="IPR014433">
    <property type="entry name" value="CooC"/>
</dbReference>
<dbReference type="EMBL" id="SLUI01000003">
    <property type="protein sequence ID" value="TCL38595.1"/>
    <property type="molecule type" value="Genomic_DNA"/>
</dbReference>
<dbReference type="PIRSF" id="PIRSF005647">
    <property type="entry name" value="CooC"/>
    <property type="match status" value="1"/>
</dbReference>
<evidence type="ECO:0000313" key="5">
    <source>
        <dbReference type="Proteomes" id="UP000295063"/>
    </source>
</evidence>
<dbReference type="Gene3D" id="3.40.50.300">
    <property type="entry name" value="P-loop containing nucleotide triphosphate hydrolases"/>
    <property type="match status" value="1"/>
</dbReference>
<dbReference type="InterPro" id="IPR050625">
    <property type="entry name" value="ParA/MinD_ATPase"/>
</dbReference>
<dbReference type="RefSeq" id="WP_132076599.1">
    <property type="nucleotide sequence ID" value="NZ_SLUI01000003.1"/>
</dbReference>
<evidence type="ECO:0000313" key="4">
    <source>
        <dbReference type="EMBL" id="TCL38595.1"/>
    </source>
</evidence>
<feature type="domain" description="CobQ/CobB/MinD/ParA nucleotide binding" evidence="3">
    <location>
        <begin position="8"/>
        <end position="237"/>
    </location>
</feature>
<dbReference type="PANTHER" id="PTHR43384:SF6">
    <property type="entry name" value="SEPTUM SITE-DETERMINING PROTEIN MIND HOMOLOG, CHLOROPLASTIC"/>
    <property type="match status" value="1"/>
</dbReference>
<keyword evidence="5" id="KW-1185">Reference proteome</keyword>
<dbReference type="SUPFAM" id="SSF52540">
    <property type="entry name" value="P-loop containing nucleoside triphosphate hydrolases"/>
    <property type="match status" value="1"/>
</dbReference>
<evidence type="ECO:0000256" key="1">
    <source>
        <dbReference type="ARBA" id="ARBA00022741"/>
    </source>
</evidence>
<reference evidence="4 5" key="1">
    <citation type="submission" date="2019-03" db="EMBL/GenBank/DDBJ databases">
        <title>Genomic Encyclopedia of Type Strains, Phase IV (KMG-IV): sequencing the most valuable type-strain genomes for metagenomic binning, comparative biology and taxonomic classification.</title>
        <authorList>
            <person name="Goeker M."/>
        </authorList>
    </citation>
    <scope>NUCLEOTIDE SEQUENCE [LARGE SCALE GENOMIC DNA]</scope>
    <source>
        <strain evidence="4 5">DSM 15969</strain>
    </source>
</reference>
<evidence type="ECO:0000256" key="2">
    <source>
        <dbReference type="ARBA" id="ARBA00022840"/>
    </source>
</evidence>
<comment type="caution">
    <text evidence="4">The sequence shown here is derived from an EMBL/GenBank/DDBJ whole genome shotgun (WGS) entry which is preliminary data.</text>
</comment>
<dbReference type="Proteomes" id="UP000295063">
    <property type="component" value="Unassembled WGS sequence"/>
</dbReference>
<accession>A0A4R1PZM2</accession>
<dbReference type="GO" id="GO:0005829">
    <property type="term" value="C:cytosol"/>
    <property type="evidence" value="ECO:0007669"/>
    <property type="project" value="TreeGrafter"/>
</dbReference>
<dbReference type="InterPro" id="IPR027417">
    <property type="entry name" value="P-loop_NTPase"/>
</dbReference>
<dbReference type="InterPro" id="IPR002586">
    <property type="entry name" value="CobQ/CobB/MinD/ParA_Nub-bd_dom"/>
</dbReference>
<proteinExistence type="predicted"/>
<keyword evidence="1" id="KW-0547">Nucleotide-binding</keyword>
<dbReference type="PANTHER" id="PTHR43384">
    <property type="entry name" value="SEPTUM SITE-DETERMINING PROTEIN MIND HOMOLOG, CHLOROPLASTIC-RELATED"/>
    <property type="match status" value="1"/>
</dbReference>
<evidence type="ECO:0000259" key="3">
    <source>
        <dbReference type="Pfam" id="PF01656"/>
    </source>
</evidence>
<sequence length="263" mass="27660">MPVKGLKIAVSGKGGVGKTTISGILCRLLADQGVQVLAVDADPDANLGMALGFSPAELAAVRTIAHDKALIKARTGAEPGEPGQWFTLNPRVSDIPEQYIVSRQGVRLLQMGNVSKGGSGCACAENTLLKTLLNHLLIERDEAVIVDMEAGIEHLGRGTAQAVDAFLVVVEPGQRSMATARNVARLAADLGIERVYVIANKVAPEHVAALQEALLPLPLIAAIGYAPSAVQADFQGKTPYELCPEIVTEVQKALDYIGGELKK</sequence>
<gene>
    <name evidence="4" type="ORF">EV210_10367</name>
</gene>
<dbReference type="Pfam" id="PF01656">
    <property type="entry name" value="CbiA"/>
    <property type="match status" value="1"/>
</dbReference>